<gene>
    <name evidence="9" type="ORF">BWK72_16125</name>
</gene>
<feature type="domain" description="Tripartite ATP-independent periplasmic transporters DctQ component" evidence="8">
    <location>
        <begin position="42"/>
        <end position="168"/>
    </location>
</feature>
<dbReference type="GO" id="GO:0005886">
    <property type="term" value="C:plasma membrane"/>
    <property type="evidence" value="ECO:0007669"/>
    <property type="project" value="UniProtKB-SubCell"/>
</dbReference>
<evidence type="ECO:0000313" key="10">
    <source>
        <dbReference type="Proteomes" id="UP000192505"/>
    </source>
</evidence>
<evidence type="ECO:0000256" key="4">
    <source>
        <dbReference type="ARBA" id="ARBA00022692"/>
    </source>
</evidence>
<comment type="subcellular location">
    <subcellularLocation>
        <location evidence="7">Cell inner membrane</location>
        <topology evidence="7">Multi-pass membrane protein</topology>
    </subcellularLocation>
    <subcellularLocation>
        <location evidence="1">Cell membrane</location>
        <topology evidence="1">Multi-pass membrane protein</topology>
    </subcellularLocation>
</comment>
<evidence type="ECO:0000256" key="3">
    <source>
        <dbReference type="ARBA" id="ARBA00022475"/>
    </source>
</evidence>
<dbReference type="EMBL" id="MTEI01000013">
    <property type="protein sequence ID" value="OQW86824.1"/>
    <property type="molecule type" value="Genomic_DNA"/>
</dbReference>
<keyword evidence="5 7" id="KW-1133">Transmembrane helix</keyword>
<keyword evidence="2 7" id="KW-0813">Transport</keyword>
<dbReference type="Proteomes" id="UP000192505">
    <property type="component" value="Unassembled WGS sequence"/>
</dbReference>
<reference evidence="9 10" key="1">
    <citation type="submission" date="2017-01" db="EMBL/GenBank/DDBJ databases">
        <title>Novel large sulfur bacteria in the metagenomes of groundwater-fed chemosynthetic microbial mats in the Lake Huron basin.</title>
        <authorList>
            <person name="Sharrar A.M."/>
            <person name="Flood B.E."/>
            <person name="Bailey J.V."/>
            <person name="Jones D.S."/>
            <person name="Biddanda B."/>
            <person name="Ruberg S.A."/>
            <person name="Marcus D.N."/>
            <person name="Dick G.J."/>
        </authorList>
    </citation>
    <scope>NUCLEOTIDE SEQUENCE [LARGE SCALE GENOMIC DNA]</scope>
    <source>
        <strain evidence="9">A7</strain>
    </source>
</reference>
<accession>A0A1W9KR85</accession>
<proteinExistence type="inferred from homology"/>
<feature type="transmembrane region" description="Helical" evidence="7">
    <location>
        <begin position="105"/>
        <end position="126"/>
    </location>
</feature>
<dbReference type="Pfam" id="PF04290">
    <property type="entry name" value="DctQ"/>
    <property type="match status" value="1"/>
</dbReference>
<organism evidence="9 10">
    <name type="scientific">Rhodoferax ferrireducens</name>
    <dbReference type="NCBI Taxonomy" id="192843"/>
    <lineage>
        <taxon>Bacteria</taxon>
        <taxon>Pseudomonadati</taxon>
        <taxon>Pseudomonadota</taxon>
        <taxon>Betaproteobacteria</taxon>
        <taxon>Burkholderiales</taxon>
        <taxon>Comamonadaceae</taxon>
        <taxon>Rhodoferax</taxon>
    </lineage>
</organism>
<keyword evidence="4 7" id="KW-0812">Transmembrane</keyword>
<feature type="transmembrane region" description="Helical" evidence="7">
    <location>
        <begin position="66"/>
        <end position="84"/>
    </location>
</feature>
<evidence type="ECO:0000256" key="2">
    <source>
        <dbReference type="ARBA" id="ARBA00022448"/>
    </source>
</evidence>
<evidence type="ECO:0000259" key="8">
    <source>
        <dbReference type="Pfam" id="PF04290"/>
    </source>
</evidence>
<comment type="function">
    <text evidence="7">Part of the tripartite ATP-independent periplasmic (TRAP) transport system.</text>
</comment>
<protein>
    <recommendedName>
        <fullName evidence="7">TRAP transporter small permease protein</fullName>
    </recommendedName>
</protein>
<keyword evidence="6 7" id="KW-0472">Membrane</keyword>
<evidence type="ECO:0000256" key="1">
    <source>
        <dbReference type="ARBA" id="ARBA00004651"/>
    </source>
</evidence>
<sequence>MQEAIPGAPPGAASAAFGPVGRWLFKASKAAAIFGSLVFVAIVVMSIISIVGRKLFAAPVPGDVEVLQMAAAFASASFFAYCHLNGGDVKVDFFTAAASPATNHRLDALGSFLVGLVGALITWRAGAGALSIKDAGETSMILGWPVWVAQVLMLPGFLLMALAGFYMVGVHWRLSLAKGGAAA</sequence>
<feature type="transmembrane region" description="Helical" evidence="7">
    <location>
        <begin position="31"/>
        <end position="51"/>
    </location>
</feature>
<comment type="subunit">
    <text evidence="7">The complex comprises the extracytoplasmic solute receptor protein and the two transmembrane proteins.</text>
</comment>
<feature type="transmembrane region" description="Helical" evidence="7">
    <location>
        <begin position="146"/>
        <end position="168"/>
    </location>
</feature>
<keyword evidence="7" id="KW-0997">Cell inner membrane</keyword>
<keyword evidence="3" id="KW-1003">Cell membrane</keyword>
<evidence type="ECO:0000256" key="5">
    <source>
        <dbReference type="ARBA" id="ARBA00022989"/>
    </source>
</evidence>
<evidence type="ECO:0000256" key="7">
    <source>
        <dbReference type="RuleBase" id="RU369079"/>
    </source>
</evidence>
<dbReference type="AlphaFoldDB" id="A0A1W9KR85"/>
<dbReference type="InterPro" id="IPR055348">
    <property type="entry name" value="DctQ"/>
</dbReference>
<evidence type="ECO:0000256" key="6">
    <source>
        <dbReference type="ARBA" id="ARBA00023136"/>
    </source>
</evidence>
<dbReference type="GO" id="GO:0022857">
    <property type="term" value="F:transmembrane transporter activity"/>
    <property type="evidence" value="ECO:0007669"/>
    <property type="project" value="UniProtKB-UniRule"/>
</dbReference>
<evidence type="ECO:0000313" key="9">
    <source>
        <dbReference type="EMBL" id="OQW86824.1"/>
    </source>
</evidence>
<comment type="similarity">
    <text evidence="7">Belongs to the TRAP transporter small permease family.</text>
</comment>
<comment type="caution">
    <text evidence="9">The sequence shown here is derived from an EMBL/GenBank/DDBJ whole genome shotgun (WGS) entry which is preliminary data.</text>
</comment>
<name>A0A1W9KR85_9BURK</name>